<dbReference type="STRING" id="1121279.SAMN02745887_01970"/>
<dbReference type="SUPFAM" id="SSF52980">
    <property type="entry name" value="Restriction endonuclease-like"/>
    <property type="match status" value="1"/>
</dbReference>
<proteinExistence type="predicted"/>
<keyword evidence="4" id="KW-1185">Reference proteome</keyword>
<keyword evidence="1" id="KW-0812">Transmembrane</keyword>
<accession>A0A1K2HIY2</accession>
<feature type="transmembrane region" description="Helical" evidence="1">
    <location>
        <begin position="63"/>
        <end position="84"/>
    </location>
</feature>
<dbReference type="Gene3D" id="3.40.1350.10">
    <property type="match status" value="1"/>
</dbReference>
<gene>
    <name evidence="3" type="ORF">SAMN02745887_01970</name>
</gene>
<evidence type="ECO:0000313" key="3">
    <source>
        <dbReference type="EMBL" id="SFZ76465.1"/>
    </source>
</evidence>
<dbReference type="InterPro" id="IPR011335">
    <property type="entry name" value="Restrct_endonuc-II-like"/>
</dbReference>
<evidence type="ECO:0000259" key="2">
    <source>
        <dbReference type="Pfam" id="PF04471"/>
    </source>
</evidence>
<dbReference type="PANTHER" id="PTHR30015:SF7">
    <property type="entry name" value="TYPE IV METHYL-DIRECTED RESTRICTION ENZYME ECOKMRR"/>
    <property type="match status" value="1"/>
</dbReference>
<dbReference type="AlphaFoldDB" id="A0A1K2HIY2"/>
<dbReference type="PANTHER" id="PTHR30015">
    <property type="entry name" value="MRR RESTRICTION SYSTEM PROTEIN"/>
    <property type="match status" value="1"/>
</dbReference>
<evidence type="ECO:0000256" key="1">
    <source>
        <dbReference type="SAM" id="Phobius"/>
    </source>
</evidence>
<dbReference type="GO" id="GO:0003677">
    <property type="term" value="F:DNA binding"/>
    <property type="evidence" value="ECO:0007669"/>
    <property type="project" value="InterPro"/>
</dbReference>
<keyword evidence="1" id="KW-0472">Membrane</keyword>
<organism evidence="3 4">
    <name type="scientific">Chitinimonas taiwanensis DSM 18899</name>
    <dbReference type="NCBI Taxonomy" id="1121279"/>
    <lineage>
        <taxon>Bacteria</taxon>
        <taxon>Pseudomonadati</taxon>
        <taxon>Pseudomonadota</taxon>
        <taxon>Betaproteobacteria</taxon>
        <taxon>Neisseriales</taxon>
        <taxon>Chitinibacteraceae</taxon>
        <taxon>Chitinimonas</taxon>
    </lineage>
</organism>
<dbReference type="InterPro" id="IPR007560">
    <property type="entry name" value="Restrct_endonuc_IV_Mrr"/>
</dbReference>
<evidence type="ECO:0000313" key="4">
    <source>
        <dbReference type="Proteomes" id="UP000186513"/>
    </source>
</evidence>
<dbReference type="Proteomes" id="UP000186513">
    <property type="component" value="Unassembled WGS sequence"/>
</dbReference>
<dbReference type="Pfam" id="PF04471">
    <property type="entry name" value="Mrr_cat"/>
    <property type="match status" value="1"/>
</dbReference>
<dbReference type="OrthoDB" id="5782056at2"/>
<dbReference type="GO" id="GO:0015666">
    <property type="term" value="F:restriction endodeoxyribonuclease activity"/>
    <property type="evidence" value="ECO:0007669"/>
    <property type="project" value="TreeGrafter"/>
</dbReference>
<name>A0A1K2HIY2_9NEIS</name>
<sequence>MDQTVAWPRASWLSRVRLPWRLGILLALLSFLVLHSMAALPLPTSRGVDNLSSYLIAQLFGGLASWLQYVLPLALLALTAFTFWRERRLGLNAQAANPTLHALEGIGWEEFELLIAAAFQKLGYTVRSRGGRNSEGGVDVVLTKGREVFLVQGRQWRKAVVGVESLRELHAVMAAARAAGGFVLSAGQFSREAQSFAQASGIQLIAGPDLLGLIRGLDNTTCMPSRLPPLKRASSRATERG</sequence>
<dbReference type="InterPro" id="IPR011856">
    <property type="entry name" value="tRNA_endonuc-like_dom_sf"/>
</dbReference>
<reference evidence="3 4" key="1">
    <citation type="submission" date="2016-11" db="EMBL/GenBank/DDBJ databases">
        <authorList>
            <person name="Jaros S."/>
            <person name="Januszkiewicz K."/>
            <person name="Wedrychowicz H."/>
        </authorList>
    </citation>
    <scope>NUCLEOTIDE SEQUENCE [LARGE SCALE GENOMIC DNA]</scope>
    <source>
        <strain evidence="3 4">DSM 18899</strain>
    </source>
</reference>
<protein>
    <submittedName>
        <fullName evidence="3">Restriction system protein</fullName>
    </submittedName>
</protein>
<feature type="domain" description="Restriction endonuclease type IV Mrr" evidence="2">
    <location>
        <begin position="105"/>
        <end position="213"/>
    </location>
</feature>
<dbReference type="EMBL" id="FPKR01000007">
    <property type="protein sequence ID" value="SFZ76465.1"/>
    <property type="molecule type" value="Genomic_DNA"/>
</dbReference>
<dbReference type="RefSeq" id="WP_072428483.1">
    <property type="nucleotide sequence ID" value="NZ_FPKR01000007.1"/>
</dbReference>
<keyword evidence="1" id="KW-1133">Transmembrane helix</keyword>
<dbReference type="InterPro" id="IPR052906">
    <property type="entry name" value="Type_IV_Methyl-Rstrct_Enzyme"/>
</dbReference>
<dbReference type="GO" id="GO:0009307">
    <property type="term" value="P:DNA restriction-modification system"/>
    <property type="evidence" value="ECO:0007669"/>
    <property type="project" value="InterPro"/>
</dbReference>